<dbReference type="AlphaFoldDB" id="A0A251SLG4"/>
<dbReference type="InterPro" id="IPR009003">
    <property type="entry name" value="Peptidase_S1_PA"/>
</dbReference>
<evidence type="ECO:0000313" key="3">
    <source>
        <dbReference type="Proteomes" id="UP000215914"/>
    </source>
</evidence>
<gene>
    <name evidence="2" type="ORF">HannXRQ_Chr14g0444441</name>
    <name evidence="1" type="ORF">HanXRQr2_Chr14g0646511</name>
</gene>
<reference evidence="2" key="2">
    <citation type="submission" date="2017-02" db="EMBL/GenBank/DDBJ databases">
        <title>Sunflower complete genome.</title>
        <authorList>
            <person name="Langlade N."/>
            <person name="Munos S."/>
        </authorList>
    </citation>
    <scope>NUCLEOTIDE SEQUENCE [LARGE SCALE GENOMIC DNA]</scope>
    <source>
        <tissue evidence="2">Leaves</tissue>
    </source>
</reference>
<protein>
    <submittedName>
        <fullName evidence="1 2">Peptidase S1, PA clan</fullName>
    </submittedName>
</protein>
<dbReference type="Gene3D" id="2.40.10.120">
    <property type="match status" value="1"/>
</dbReference>
<evidence type="ECO:0000313" key="2">
    <source>
        <dbReference type="EMBL" id="OTF98330.1"/>
    </source>
</evidence>
<keyword evidence="3" id="KW-1185">Reference proteome</keyword>
<dbReference type="Gramene" id="mRNA:HanXRQr2_Chr14g0646511">
    <property type="protein sequence ID" value="mRNA:HanXRQr2_Chr14g0646511"/>
    <property type="gene ID" value="HanXRQr2_Chr14g0646511"/>
</dbReference>
<dbReference type="EMBL" id="CM007903">
    <property type="protein sequence ID" value="OTF98330.1"/>
    <property type="molecule type" value="Genomic_DNA"/>
</dbReference>
<name>A0A251SLG4_HELAN</name>
<reference evidence="1 3" key="1">
    <citation type="journal article" date="2017" name="Nature">
        <title>The sunflower genome provides insights into oil metabolism, flowering and Asterid evolution.</title>
        <authorList>
            <person name="Badouin H."/>
            <person name="Gouzy J."/>
            <person name="Grassa C.J."/>
            <person name="Murat F."/>
            <person name="Staton S.E."/>
            <person name="Cottret L."/>
            <person name="Lelandais-Briere C."/>
            <person name="Owens G.L."/>
            <person name="Carrere S."/>
            <person name="Mayjonade B."/>
            <person name="Legrand L."/>
            <person name="Gill N."/>
            <person name="Kane N.C."/>
            <person name="Bowers J.E."/>
            <person name="Hubner S."/>
            <person name="Bellec A."/>
            <person name="Berard A."/>
            <person name="Berges H."/>
            <person name="Blanchet N."/>
            <person name="Boniface M.C."/>
            <person name="Brunel D."/>
            <person name="Catrice O."/>
            <person name="Chaidir N."/>
            <person name="Claudel C."/>
            <person name="Donnadieu C."/>
            <person name="Faraut T."/>
            <person name="Fievet G."/>
            <person name="Helmstetter N."/>
            <person name="King M."/>
            <person name="Knapp S.J."/>
            <person name="Lai Z."/>
            <person name="Le Paslier M.C."/>
            <person name="Lippi Y."/>
            <person name="Lorenzon L."/>
            <person name="Mandel J.R."/>
            <person name="Marage G."/>
            <person name="Marchand G."/>
            <person name="Marquand E."/>
            <person name="Bret-Mestries E."/>
            <person name="Morien E."/>
            <person name="Nambeesan S."/>
            <person name="Nguyen T."/>
            <person name="Pegot-Espagnet P."/>
            <person name="Pouilly N."/>
            <person name="Raftis F."/>
            <person name="Sallet E."/>
            <person name="Schiex T."/>
            <person name="Thomas J."/>
            <person name="Vandecasteele C."/>
            <person name="Vares D."/>
            <person name="Vear F."/>
            <person name="Vautrin S."/>
            <person name="Crespi M."/>
            <person name="Mangin B."/>
            <person name="Burke J.M."/>
            <person name="Salse J."/>
            <person name="Munos S."/>
            <person name="Vincourt P."/>
            <person name="Rieseberg L.H."/>
            <person name="Langlade N.B."/>
        </authorList>
    </citation>
    <scope>NUCLEOTIDE SEQUENCE [LARGE SCALE GENOMIC DNA]</scope>
    <source>
        <strain evidence="3">cv. SF193</strain>
        <tissue evidence="1">Leaves</tissue>
    </source>
</reference>
<dbReference type="InParanoid" id="A0A251SLG4"/>
<sequence length="77" mass="9235">MRCEGQEWVFSIAEFRRSDLADLKVEAFVNLLRPMKVSQSSFLKVGQQCLAIGNPFGGAWWIWWWGWWLSRWWWGLV</sequence>
<dbReference type="Proteomes" id="UP000215914">
    <property type="component" value="Chromosome 14"/>
</dbReference>
<accession>A0A251SLG4</accession>
<evidence type="ECO:0000313" key="1">
    <source>
        <dbReference type="EMBL" id="KAF5769289.1"/>
    </source>
</evidence>
<reference evidence="1" key="3">
    <citation type="submission" date="2020-06" db="EMBL/GenBank/DDBJ databases">
        <title>Helianthus annuus Genome sequencing and assembly Release 2.</title>
        <authorList>
            <person name="Gouzy J."/>
            <person name="Langlade N."/>
            <person name="Munos S."/>
        </authorList>
    </citation>
    <scope>NUCLEOTIDE SEQUENCE</scope>
    <source>
        <tissue evidence="1">Leaves</tissue>
    </source>
</reference>
<dbReference type="STRING" id="4232.A0A251SLG4"/>
<proteinExistence type="predicted"/>
<dbReference type="EMBL" id="MNCJ02000329">
    <property type="protein sequence ID" value="KAF5769289.1"/>
    <property type="molecule type" value="Genomic_DNA"/>
</dbReference>
<dbReference type="SUPFAM" id="SSF50494">
    <property type="entry name" value="Trypsin-like serine proteases"/>
    <property type="match status" value="1"/>
</dbReference>
<organism evidence="2 3">
    <name type="scientific">Helianthus annuus</name>
    <name type="common">Common sunflower</name>
    <dbReference type="NCBI Taxonomy" id="4232"/>
    <lineage>
        <taxon>Eukaryota</taxon>
        <taxon>Viridiplantae</taxon>
        <taxon>Streptophyta</taxon>
        <taxon>Embryophyta</taxon>
        <taxon>Tracheophyta</taxon>
        <taxon>Spermatophyta</taxon>
        <taxon>Magnoliopsida</taxon>
        <taxon>eudicotyledons</taxon>
        <taxon>Gunneridae</taxon>
        <taxon>Pentapetalae</taxon>
        <taxon>asterids</taxon>
        <taxon>campanulids</taxon>
        <taxon>Asterales</taxon>
        <taxon>Asteraceae</taxon>
        <taxon>Asteroideae</taxon>
        <taxon>Heliantheae alliance</taxon>
        <taxon>Heliantheae</taxon>
        <taxon>Helianthus</taxon>
    </lineage>
</organism>